<dbReference type="GO" id="GO:0031415">
    <property type="term" value="C:NatA complex"/>
    <property type="evidence" value="ECO:0007669"/>
    <property type="project" value="TreeGrafter"/>
</dbReference>
<keyword evidence="5" id="KW-1185">Reference proteome</keyword>
<sequence length="156" mass="17833">MPAHIDLGDVTKNNLGQVRVLHKALFPVNYGENFYNELLEAGEFAKLAYYNDVCVGTVCCRREVDESNPEKVKIYMMTLGVLEPYRHLGIGSALLKHIIQQAKLSEDVSQIYLHVQVSNTAAADFYKKNEFQVISTEKDYYKHIEPRDAYLLAYVI</sequence>
<accession>A0A1C7NBV8</accession>
<evidence type="ECO:0000313" key="5">
    <source>
        <dbReference type="Proteomes" id="UP000093000"/>
    </source>
</evidence>
<gene>
    <name evidence="4" type="primary">naa50</name>
    <name evidence="4" type="ORF">A0J61_05353</name>
</gene>
<reference evidence="4 5" key="1">
    <citation type="submission" date="2016-03" db="EMBL/GenBank/DDBJ databases">
        <title>Choanephora cucurbitarum.</title>
        <authorList>
            <person name="Min B."/>
            <person name="Park H."/>
            <person name="Park J.-H."/>
            <person name="Shin H.-D."/>
            <person name="Choi I.-G."/>
        </authorList>
    </citation>
    <scope>NUCLEOTIDE SEQUENCE [LARGE SCALE GENOMIC DNA]</scope>
    <source>
        <strain evidence="4 5">KUS-F28377</strain>
    </source>
</reference>
<dbReference type="Gene3D" id="3.40.630.30">
    <property type="match status" value="1"/>
</dbReference>
<dbReference type="FunCoup" id="A0A1C7NBV8">
    <property type="interactions" value="245"/>
</dbReference>
<evidence type="ECO:0000259" key="3">
    <source>
        <dbReference type="PROSITE" id="PS51186"/>
    </source>
</evidence>
<dbReference type="CDD" id="cd04301">
    <property type="entry name" value="NAT_SF"/>
    <property type="match status" value="1"/>
</dbReference>
<name>A0A1C7NBV8_9FUNG</name>
<dbReference type="AlphaFoldDB" id="A0A1C7NBV8"/>
<dbReference type="GO" id="GO:0016747">
    <property type="term" value="F:acyltransferase activity, transferring groups other than amino-acyl groups"/>
    <property type="evidence" value="ECO:0007669"/>
    <property type="project" value="InterPro"/>
</dbReference>
<dbReference type="OrthoDB" id="47374at2759"/>
<dbReference type="PROSITE" id="PS51186">
    <property type="entry name" value="GNAT"/>
    <property type="match status" value="1"/>
</dbReference>
<dbReference type="STRING" id="101091.A0A1C7NBV8"/>
<proteinExistence type="predicted"/>
<evidence type="ECO:0000256" key="1">
    <source>
        <dbReference type="ARBA" id="ARBA00022679"/>
    </source>
</evidence>
<dbReference type="Pfam" id="PF00583">
    <property type="entry name" value="Acetyltransf_1"/>
    <property type="match status" value="1"/>
</dbReference>
<organism evidence="4 5">
    <name type="scientific">Choanephora cucurbitarum</name>
    <dbReference type="NCBI Taxonomy" id="101091"/>
    <lineage>
        <taxon>Eukaryota</taxon>
        <taxon>Fungi</taxon>
        <taxon>Fungi incertae sedis</taxon>
        <taxon>Mucoromycota</taxon>
        <taxon>Mucoromycotina</taxon>
        <taxon>Mucoromycetes</taxon>
        <taxon>Mucorales</taxon>
        <taxon>Mucorineae</taxon>
        <taxon>Choanephoraceae</taxon>
        <taxon>Choanephoroideae</taxon>
        <taxon>Choanephora</taxon>
    </lineage>
</organism>
<feature type="domain" description="N-acetyltransferase" evidence="3">
    <location>
        <begin position="5"/>
        <end position="156"/>
    </location>
</feature>
<dbReference type="GO" id="GO:0007064">
    <property type="term" value="P:mitotic sister chromatid cohesion"/>
    <property type="evidence" value="ECO:0007669"/>
    <property type="project" value="TreeGrafter"/>
</dbReference>
<protein>
    <submittedName>
        <fullName evidence="4">N-alpha-acetyltransferase 50</fullName>
    </submittedName>
</protein>
<evidence type="ECO:0000313" key="4">
    <source>
        <dbReference type="EMBL" id="OBZ86607.1"/>
    </source>
</evidence>
<dbReference type="FunFam" id="3.40.630.30:FF:000006">
    <property type="entry name" value="Putative n-alpha-acetyltransferase 50"/>
    <property type="match status" value="1"/>
</dbReference>
<dbReference type="Proteomes" id="UP000093000">
    <property type="component" value="Unassembled WGS sequence"/>
</dbReference>
<dbReference type="PANTHER" id="PTHR42919:SF8">
    <property type="entry name" value="N-ALPHA-ACETYLTRANSFERASE 50"/>
    <property type="match status" value="1"/>
</dbReference>
<dbReference type="PANTHER" id="PTHR42919">
    <property type="entry name" value="N-ALPHA-ACETYLTRANSFERASE"/>
    <property type="match status" value="1"/>
</dbReference>
<dbReference type="SUPFAM" id="SSF55729">
    <property type="entry name" value="Acyl-CoA N-acyltransferases (Nat)"/>
    <property type="match status" value="1"/>
</dbReference>
<dbReference type="InterPro" id="IPR016181">
    <property type="entry name" value="Acyl_CoA_acyltransferase"/>
</dbReference>
<dbReference type="EMBL" id="LUGH01000286">
    <property type="protein sequence ID" value="OBZ86607.1"/>
    <property type="molecule type" value="Genomic_DNA"/>
</dbReference>
<dbReference type="InterPro" id="IPR051556">
    <property type="entry name" value="N-term/lysine_N-AcTrnsfr"/>
</dbReference>
<comment type="caution">
    <text evidence="4">The sequence shown here is derived from an EMBL/GenBank/DDBJ whole genome shotgun (WGS) entry which is preliminary data.</text>
</comment>
<dbReference type="InterPro" id="IPR000182">
    <property type="entry name" value="GNAT_dom"/>
</dbReference>
<evidence type="ECO:0000256" key="2">
    <source>
        <dbReference type="ARBA" id="ARBA00023315"/>
    </source>
</evidence>
<keyword evidence="2" id="KW-0012">Acyltransferase</keyword>
<keyword evidence="1 4" id="KW-0808">Transferase</keyword>
<dbReference type="InParanoid" id="A0A1C7NBV8"/>